<dbReference type="InterPro" id="IPR018661">
    <property type="entry name" value="DUF2093"/>
</dbReference>
<evidence type="ECO:0000313" key="1">
    <source>
        <dbReference type="EMBL" id="GAD59358.1"/>
    </source>
</evidence>
<dbReference type="Proteomes" id="UP000016569">
    <property type="component" value="Unassembled WGS sequence"/>
</dbReference>
<dbReference type="OrthoDB" id="9801906at2"/>
<gene>
    <name evidence="1" type="ORF">MBEBAB_1608</name>
</gene>
<keyword evidence="2" id="KW-1185">Reference proteome</keyword>
<reference evidence="2" key="1">
    <citation type="journal article" date="2013" name="Genome Announc.">
        <title>Draft Genome Sequence of the Dimorphic Prosthecate Bacterium Brevundimonas abyssalis TAR-001T.</title>
        <authorList>
            <person name="Tsubouchi T."/>
            <person name="Nishi S."/>
            <person name="Usui K."/>
            <person name="Shimane Y."/>
            <person name="Takaki Y."/>
            <person name="Maruyama T."/>
            <person name="Hatada Y."/>
        </authorList>
    </citation>
    <scope>NUCLEOTIDE SEQUENCE [LARGE SCALE GENOMIC DNA]</scope>
    <source>
        <strain evidence="2">TAR-001</strain>
    </source>
</reference>
<comment type="caution">
    <text evidence="1">The sequence shown here is derived from an EMBL/GenBank/DDBJ whole genome shotgun (WGS) entry which is preliminary data.</text>
</comment>
<dbReference type="AlphaFoldDB" id="A0A8E0NBK7"/>
<accession>A0A8E0NBK7</accession>
<dbReference type="Pfam" id="PF09866">
    <property type="entry name" value="DUF2093"/>
    <property type="match status" value="1"/>
</dbReference>
<evidence type="ECO:0000313" key="2">
    <source>
        <dbReference type="Proteomes" id="UP000016569"/>
    </source>
</evidence>
<sequence>MNAHDPNLDGLAQLHYGDGDYVVLKPGRFVVCAVTARQIPLDALRYWSIDLQEPYVGPAELMERAVAA</sequence>
<dbReference type="RefSeq" id="WP_021697453.1">
    <property type="nucleotide sequence ID" value="NZ_BATC01000024.1"/>
</dbReference>
<name>A0A8E0NBK7_9CAUL</name>
<protein>
    <submittedName>
        <fullName evidence="1">Hypotheical conserved protein</fullName>
    </submittedName>
</protein>
<organism evidence="1 2">
    <name type="scientific">Brevundimonas abyssalis TAR-001</name>
    <dbReference type="NCBI Taxonomy" id="1391729"/>
    <lineage>
        <taxon>Bacteria</taxon>
        <taxon>Pseudomonadati</taxon>
        <taxon>Pseudomonadota</taxon>
        <taxon>Alphaproteobacteria</taxon>
        <taxon>Caulobacterales</taxon>
        <taxon>Caulobacteraceae</taxon>
        <taxon>Brevundimonas</taxon>
    </lineage>
</organism>
<proteinExistence type="predicted"/>
<dbReference type="EMBL" id="BATC01000024">
    <property type="protein sequence ID" value="GAD59358.1"/>
    <property type="molecule type" value="Genomic_DNA"/>
</dbReference>